<dbReference type="Gene3D" id="2.30.30.40">
    <property type="entry name" value="SH3 Domains"/>
    <property type="match status" value="6"/>
</dbReference>
<reference evidence="3" key="1">
    <citation type="submission" date="2019-09" db="EMBL/GenBank/DDBJ databases">
        <title>Characterisation of the sponge microbiome using genome-centric metagenomics.</title>
        <authorList>
            <person name="Engelberts J.P."/>
            <person name="Robbins S.J."/>
            <person name="De Goeij J.M."/>
            <person name="Aranda M."/>
            <person name="Bell S.C."/>
            <person name="Webster N.S."/>
        </authorList>
    </citation>
    <scope>NUCLEOTIDE SEQUENCE</scope>
    <source>
        <strain evidence="3">SB0662_bin_9</strain>
    </source>
</reference>
<dbReference type="Pfam" id="PF13457">
    <property type="entry name" value="GW"/>
    <property type="match status" value="2"/>
</dbReference>
<feature type="compositionally biased region" description="Basic and acidic residues" evidence="1">
    <location>
        <begin position="1537"/>
        <end position="1552"/>
    </location>
</feature>
<dbReference type="CDD" id="cd12797">
    <property type="entry name" value="M23_peptidase"/>
    <property type="match status" value="1"/>
</dbReference>
<gene>
    <name evidence="3" type="ORF">F4Y08_06490</name>
</gene>
<feature type="compositionally biased region" description="Pro residues" evidence="1">
    <location>
        <begin position="1523"/>
        <end position="1535"/>
    </location>
</feature>
<protein>
    <submittedName>
        <fullName evidence="3">SH3 domain-containing protein</fullName>
    </submittedName>
</protein>
<dbReference type="Pfam" id="PF01551">
    <property type="entry name" value="Peptidase_M23"/>
    <property type="match status" value="1"/>
</dbReference>
<name>A0A6B1DTF5_9CHLR</name>
<dbReference type="SMART" id="SM00287">
    <property type="entry name" value="SH3b"/>
    <property type="match status" value="6"/>
</dbReference>
<dbReference type="SUPFAM" id="SSF51261">
    <property type="entry name" value="Duplicated hybrid motif"/>
    <property type="match status" value="1"/>
</dbReference>
<organism evidence="3">
    <name type="scientific">Caldilineaceae bacterium SB0662_bin_9</name>
    <dbReference type="NCBI Taxonomy" id="2605258"/>
    <lineage>
        <taxon>Bacteria</taxon>
        <taxon>Bacillati</taxon>
        <taxon>Chloroflexota</taxon>
        <taxon>Caldilineae</taxon>
        <taxon>Caldilineales</taxon>
        <taxon>Caldilineaceae</taxon>
    </lineage>
</organism>
<dbReference type="InterPro" id="IPR011055">
    <property type="entry name" value="Dup_hybrid_motif"/>
</dbReference>
<feature type="region of interest" description="Disordered" evidence="1">
    <location>
        <begin position="1506"/>
        <end position="1557"/>
    </location>
</feature>
<accession>A0A6B1DTF5</accession>
<dbReference type="InterPro" id="IPR016047">
    <property type="entry name" value="M23ase_b-sheet_dom"/>
</dbReference>
<dbReference type="EMBL" id="VXPY01000039">
    <property type="protein sequence ID" value="MYD89973.1"/>
    <property type="molecule type" value="Genomic_DNA"/>
</dbReference>
<evidence type="ECO:0000313" key="3">
    <source>
        <dbReference type="EMBL" id="MYD89973.1"/>
    </source>
</evidence>
<evidence type="ECO:0000259" key="2">
    <source>
        <dbReference type="PROSITE" id="PS51781"/>
    </source>
</evidence>
<sequence length="1828" mass="199790">MTRCIWSPPRPTSRMPPCCTRPADAVPISSSIRRTTMTTQTPQLSLKADFEGNLNVRCSPGTDPAHTIIGGIAEGSKDLFDILGKNAAAATWYQIRYPGTTSGWVSQEFVQSSDDLSGLPVTWPAPKLNRGPTVKGLNVYAGPGTSHDRLAFIKDPEGAISPTQYIILGIDAAAAWYRICVRNLVTGWVRAAYVQTHGDLRHLPIDRTLPQLSLAANAPPEVNVHATPDASQALGIFIRDSDEDDTPERYLILGKDADTAAWYRIRVNNTVTGWVRAAYVQTHGDLDNLPVAWQPPLPADSLELPVRDQHGNPIPISSLFNDPRRWWRPQVGVPLRHEGIDWACPIGRPVRAMIGGTVKRVRNKKTGVDPFGYGYLVTVESELEGRTFQLTYAHLSDVTVEMNEQVVLSDPKTGKPTQLGLSGSTGQSTGPHLHVHYDPQGDVNWLDFFESGNYQDFHAALPQGIYHWPDITDLQADIDAASETTRDGLVRATIQWMDNALRYGTDPDKPRLRVKRGGAVYMLPQADKRFKYPCRPFPGSTVTERIHTVRDLSRSDTGTALPPDWWRIKINESFQACWVRHEDAVVIGNRQEVPRFSPYLSEDPPRYLQKDNGTNVRRHPRIKMINEEGELVAEDAISPKPVIDGWVPITDLACDEITGDYLWYEIPYDTDDSSARGWVRGDVAEKIKGILSEEEKETIPEAFSDIEPVVPESPTIAGVETKKEVVAFVHDQPRDRALKVATLQGFAEATAQISLSPTWYQVRFGGVRRGWVQVGQVQTYHTDGLNTAQPRLRRWPGHTAAVPVRRGPADGETVLATIAADSTAWHDLLGRDAAYPGWYRIRFSNTVTGWVRADETVEIQGNLNSAPPPQVGLANPAQACVVRSQPTATATELVRIAAGSTGLHPVLERDAVPAAWYRIRFSDTVTGWVSAACVQLHGDGRNLPVRPQASLKPTVTDGVRVRRGPGTEHAWIGSIPGGSTVRYDILGQDADPPLWWQIQFSDTVVGWVHKDYMLTHGSLEHLAETWIPQLSPRADATAGLNVHAGPGAHHRLLVTLPAGATRYYDILGKDAATAAWYQIRVSALLIGWVPREYVQTRGPLADLLVTWTGDPQVDTDPAAESGTSLNQAEHHNGAYTLDFNGSTVSAEFSSSASPVQYYARADQGRAPVFRILDPDLRPAEKAVLSTDTAREVNRDGSTKTGGLPRTLKLEVNTDGNVYYVDEGLRQIGFLGYNITGSWTPAGAVPRERGASLNQTEHHDGDYTLTVRDDAVHAVFASSSSPVQYFARADQGRAPVFRIADTALRPAATTTLTVTGAQEVNRDGTPKTGGVDRTFKLEVHTDGNVHYVDEDVRDIGYLGYRATGSWPLAPVETPGAPVPRPPATRPVLESGASLNQTEHREGAYTLTRGRDNVAAAFSSASSPVQYFARADQGRAPVFRIAAPALRPAARVVLTTDTAQEVNRDGTPKTGGLPRTLKLEVHTDGNVYYVDEGLRQIGYLSYNVTGSWTPATDTADDDTGTSDPAPNPQPAPAPVPARPTRERGASLNQTEHRSGTYTLDRSGNTLAAVFSSASSPVQYFARADQGRAPVFRIAAPALRPQAKVVLTTTAAREVDRDGIPRPGAADRTLKLEVHTDGNVHYVDEGLRDVGYLKYRVTGRWDLAAPDPAIPQLSLKPSATYNLNVRSGPGTVHDRVGFLRGGSTTRYRILGKDAATAIWYQIRFSPTVTGWVHKDHVQTHGNLSGIAVTWNPPQLSLLATTTYNLNVRSGPGTSHSKVGFIPGGSTTRYDILGKDAATPVWWQIWFSATATGWVHGNYVQTHGDVGGVPVR</sequence>
<feature type="domain" description="SH3b" evidence="2">
    <location>
        <begin position="1669"/>
        <end position="1737"/>
    </location>
</feature>
<feature type="domain" description="SH3b" evidence="2">
    <location>
        <begin position="41"/>
        <end position="114"/>
    </location>
</feature>
<dbReference type="Gene3D" id="2.70.70.10">
    <property type="entry name" value="Glucose Permease (Domain IIA)"/>
    <property type="match status" value="1"/>
</dbReference>
<dbReference type="Pfam" id="PF08239">
    <property type="entry name" value="SH3_3"/>
    <property type="match status" value="4"/>
</dbReference>
<dbReference type="InterPro" id="IPR003646">
    <property type="entry name" value="SH3-like_bac-type"/>
</dbReference>
<dbReference type="PANTHER" id="PTHR34408:SF1">
    <property type="entry name" value="GLYCOSYL HYDROLASE FAMILY 19 DOMAIN-CONTAINING PROTEIN HI_1415"/>
    <property type="match status" value="1"/>
</dbReference>
<comment type="caution">
    <text evidence="3">The sequence shown here is derived from an EMBL/GenBank/DDBJ whole genome shotgun (WGS) entry which is preliminary data.</text>
</comment>
<dbReference type="PROSITE" id="PS51781">
    <property type="entry name" value="SH3B"/>
    <property type="match status" value="3"/>
</dbReference>
<dbReference type="PANTHER" id="PTHR34408">
    <property type="entry name" value="FAMILY PROTEIN, PUTATIVE-RELATED"/>
    <property type="match status" value="1"/>
</dbReference>
<dbReference type="InterPro" id="IPR025987">
    <property type="entry name" value="GW_dom"/>
</dbReference>
<dbReference type="InterPro" id="IPR052354">
    <property type="entry name" value="Cell_Wall_Dynamics_Protein"/>
</dbReference>
<feature type="domain" description="SH3b" evidence="2">
    <location>
        <begin position="1751"/>
        <end position="1820"/>
    </location>
</feature>
<proteinExistence type="predicted"/>
<evidence type="ECO:0000256" key="1">
    <source>
        <dbReference type="SAM" id="MobiDB-lite"/>
    </source>
</evidence>